<evidence type="ECO:0000313" key="1">
    <source>
        <dbReference type="EMBL" id="KAK1686684.1"/>
    </source>
</evidence>
<evidence type="ECO:0000313" key="6">
    <source>
        <dbReference type="Proteomes" id="UP001231189"/>
    </source>
</evidence>
<sequence>MQDGASPDVNVNGERLARLQAGYALASDVVAIALHRGVAAHLPPKDGRGNTIANVLVFFFFVARELPSDQAGAGGDAPSRMSQGCRNANLGGGIIFLHVKKES</sequence>
<reference evidence="5" key="1">
    <citation type="submission" date="2023-07" db="EMBL/GenBank/DDBJ databases">
        <title>A chromosome-level genome assembly of Lolium multiflorum.</title>
        <authorList>
            <person name="Chen Y."/>
            <person name="Copetti D."/>
            <person name="Kolliker R."/>
            <person name="Studer B."/>
        </authorList>
    </citation>
    <scope>NUCLEOTIDE SEQUENCE</scope>
    <source>
        <strain evidence="5">02402/16</strain>
        <tissue evidence="5">Leaf</tissue>
    </source>
</reference>
<organism evidence="5 6">
    <name type="scientific">Lolium multiflorum</name>
    <name type="common">Italian ryegrass</name>
    <name type="synonym">Lolium perenne subsp. multiflorum</name>
    <dbReference type="NCBI Taxonomy" id="4521"/>
    <lineage>
        <taxon>Eukaryota</taxon>
        <taxon>Viridiplantae</taxon>
        <taxon>Streptophyta</taxon>
        <taxon>Embryophyta</taxon>
        <taxon>Tracheophyta</taxon>
        <taxon>Spermatophyta</taxon>
        <taxon>Magnoliopsida</taxon>
        <taxon>Liliopsida</taxon>
        <taxon>Poales</taxon>
        <taxon>Poaceae</taxon>
        <taxon>BOP clade</taxon>
        <taxon>Pooideae</taxon>
        <taxon>Poodae</taxon>
        <taxon>Poeae</taxon>
        <taxon>Poeae Chloroplast Group 2 (Poeae type)</taxon>
        <taxon>Loliodinae</taxon>
        <taxon>Loliinae</taxon>
        <taxon>Lolium</taxon>
    </lineage>
</organism>
<dbReference type="EMBL" id="JAUUTY010000002">
    <property type="protein sequence ID" value="KAK1686689.1"/>
    <property type="molecule type" value="Genomic_DNA"/>
</dbReference>
<name>A0AAD8X0A7_LOLMU</name>
<dbReference type="AlphaFoldDB" id="A0AAD8X0A7"/>
<accession>A0AAD8X0A7</accession>
<evidence type="ECO:0000313" key="2">
    <source>
        <dbReference type="EMBL" id="KAK1686685.1"/>
    </source>
</evidence>
<evidence type="ECO:0000313" key="4">
    <source>
        <dbReference type="EMBL" id="KAK1686687.1"/>
    </source>
</evidence>
<dbReference type="EMBL" id="JAUUTY010000002">
    <property type="protein sequence ID" value="KAK1686684.1"/>
    <property type="molecule type" value="Genomic_DNA"/>
</dbReference>
<proteinExistence type="predicted"/>
<dbReference type="EMBL" id="JAUUTY010000002">
    <property type="protein sequence ID" value="KAK1686686.1"/>
    <property type="molecule type" value="Genomic_DNA"/>
</dbReference>
<dbReference type="EMBL" id="JAUUTY010000002">
    <property type="protein sequence ID" value="KAK1686687.1"/>
    <property type="molecule type" value="Genomic_DNA"/>
</dbReference>
<dbReference type="Proteomes" id="UP001231189">
    <property type="component" value="Unassembled WGS sequence"/>
</dbReference>
<gene>
    <name evidence="1" type="ORF">QYE76_047532</name>
    <name evidence="2" type="ORF">QYE76_047533</name>
    <name evidence="3" type="ORF">QYE76_047534</name>
    <name evidence="4" type="ORF">QYE76_047535</name>
    <name evidence="5" type="ORF">QYE76_047537</name>
</gene>
<dbReference type="EMBL" id="JAUUTY010000002">
    <property type="protein sequence ID" value="KAK1686685.1"/>
    <property type="molecule type" value="Genomic_DNA"/>
</dbReference>
<evidence type="ECO:0000313" key="5">
    <source>
        <dbReference type="EMBL" id="KAK1686689.1"/>
    </source>
</evidence>
<keyword evidence="6" id="KW-1185">Reference proteome</keyword>
<comment type="caution">
    <text evidence="5">The sequence shown here is derived from an EMBL/GenBank/DDBJ whole genome shotgun (WGS) entry which is preliminary data.</text>
</comment>
<protein>
    <submittedName>
        <fullName evidence="5">Uncharacterized protein</fullName>
    </submittedName>
</protein>
<evidence type="ECO:0000313" key="3">
    <source>
        <dbReference type="EMBL" id="KAK1686686.1"/>
    </source>
</evidence>